<name>A0ABV1SE05_9RHOB</name>
<accession>A0ABV1SE05</accession>
<dbReference type="PANTHER" id="PTHR46796:SF6">
    <property type="entry name" value="ARAC SUBFAMILY"/>
    <property type="match status" value="1"/>
</dbReference>
<dbReference type="InterPro" id="IPR018060">
    <property type="entry name" value="HTH_AraC"/>
</dbReference>
<sequence>MQHLSTAHQAPGMQYDFWHNIVETSFTHCDGIAPDRSRFYAEIDIARCGDSELTLLSSDPVRYDRKERHIRQRDEETFFISAMLEGGGFFRQNDRSVRHDAGTVLIYDGSRPYHYDYPSRYRTALLRVPRCMIEARMLGVCDLGGTLLEAHRPQAALIRNLITNLIDTARETDVPEQFLSPTLDLISGAVGQGAPRTEVAGRNDTLNRIKRFMIAHMAEEDLSVADISEAQNISVRSLGRVFAAEGTTPMSWLRDRRLAEAHAMLSEGRARSVTEAAYACGFRDLSYFGRAFKKAYGKTPRQVSTLCH</sequence>
<organism evidence="5 6">
    <name type="scientific">Thioclava kandeliae</name>
    <dbReference type="NCBI Taxonomy" id="3070818"/>
    <lineage>
        <taxon>Bacteria</taxon>
        <taxon>Pseudomonadati</taxon>
        <taxon>Pseudomonadota</taxon>
        <taxon>Alphaproteobacteria</taxon>
        <taxon>Rhodobacterales</taxon>
        <taxon>Paracoccaceae</taxon>
        <taxon>Thioclava</taxon>
    </lineage>
</organism>
<dbReference type="PROSITE" id="PS01124">
    <property type="entry name" value="HTH_ARAC_FAMILY_2"/>
    <property type="match status" value="1"/>
</dbReference>
<dbReference type="Pfam" id="PF12833">
    <property type="entry name" value="HTH_18"/>
    <property type="match status" value="1"/>
</dbReference>
<dbReference type="PROSITE" id="PS00041">
    <property type="entry name" value="HTH_ARAC_FAMILY_1"/>
    <property type="match status" value="1"/>
</dbReference>
<keyword evidence="6" id="KW-1185">Reference proteome</keyword>
<dbReference type="RefSeq" id="WP_350935301.1">
    <property type="nucleotide sequence ID" value="NZ_JAYWLC010000003.1"/>
</dbReference>
<proteinExistence type="predicted"/>
<dbReference type="Pfam" id="PF14525">
    <property type="entry name" value="AraC_binding_2"/>
    <property type="match status" value="1"/>
</dbReference>
<dbReference type="InterPro" id="IPR009057">
    <property type="entry name" value="Homeodomain-like_sf"/>
</dbReference>
<evidence type="ECO:0000313" key="6">
    <source>
        <dbReference type="Proteomes" id="UP001438953"/>
    </source>
</evidence>
<keyword evidence="1" id="KW-0805">Transcription regulation</keyword>
<reference evidence="5 6" key="1">
    <citation type="submission" date="2024-01" db="EMBL/GenBank/DDBJ databases">
        <authorList>
            <person name="Deng Y."/>
            <person name="Su J."/>
        </authorList>
    </citation>
    <scope>NUCLEOTIDE SEQUENCE [LARGE SCALE GENOMIC DNA]</scope>
    <source>
        <strain evidence="5 6">CPCC 100088</strain>
    </source>
</reference>
<evidence type="ECO:0000256" key="2">
    <source>
        <dbReference type="ARBA" id="ARBA00023125"/>
    </source>
</evidence>
<dbReference type="EMBL" id="JAYWLC010000003">
    <property type="protein sequence ID" value="MER5171123.1"/>
    <property type="molecule type" value="Genomic_DNA"/>
</dbReference>
<keyword evidence="3" id="KW-0804">Transcription</keyword>
<gene>
    <name evidence="5" type="ORF">VSX56_04975</name>
</gene>
<reference evidence="5 6" key="2">
    <citation type="submission" date="2024-06" db="EMBL/GenBank/DDBJ databases">
        <title>Thioclava kandeliae sp. nov. from a rhizosphere soil sample of Kandelia candel in a mangrove.</title>
        <authorList>
            <person name="Mu T."/>
        </authorList>
    </citation>
    <scope>NUCLEOTIDE SEQUENCE [LARGE SCALE GENOMIC DNA]</scope>
    <source>
        <strain evidence="5 6">CPCC 100088</strain>
    </source>
</reference>
<dbReference type="SUPFAM" id="SSF46689">
    <property type="entry name" value="Homeodomain-like"/>
    <property type="match status" value="1"/>
</dbReference>
<dbReference type="PRINTS" id="PR00032">
    <property type="entry name" value="HTHARAC"/>
</dbReference>
<evidence type="ECO:0000256" key="1">
    <source>
        <dbReference type="ARBA" id="ARBA00023015"/>
    </source>
</evidence>
<evidence type="ECO:0000256" key="3">
    <source>
        <dbReference type="ARBA" id="ARBA00023163"/>
    </source>
</evidence>
<dbReference type="InterPro" id="IPR035418">
    <property type="entry name" value="AraC-bd_2"/>
</dbReference>
<dbReference type="InterPro" id="IPR050204">
    <property type="entry name" value="AraC_XylS_family_regulators"/>
</dbReference>
<evidence type="ECO:0000259" key="4">
    <source>
        <dbReference type="PROSITE" id="PS01124"/>
    </source>
</evidence>
<dbReference type="SMART" id="SM00342">
    <property type="entry name" value="HTH_ARAC"/>
    <property type="match status" value="1"/>
</dbReference>
<dbReference type="PANTHER" id="PTHR46796">
    <property type="entry name" value="HTH-TYPE TRANSCRIPTIONAL ACTIVATOR RHAS-RELATED"/>
    <property type="match status" value="1"/>
</dbReference>
<protein>
    <submittedName>
        <fullName evidence="5">AraC family transcriptional regulator</fullName>
    </submittedName>
</protein>
<evidence type="ECO:0000313" key="5">
    <source>
        <dbReference type="EMBL" id="MER5171123.1"/>
    </source>
</evidence>
<dbReference type="Gene3D" id="1.10.10.60">
    <property type="entry name" value="Homeodomain-like"/>
    <property type="match status" value="1"/>
</dbReference>
<dbReference type="InterPro" id="IPR020449">
    <property type="entry name" value="Tscrpt_reg_AraC-type_HTH"/>
</dbReference>
<dbReference type="InterPro" id="IPR018062">
    <property type="entry name" value="HTH_AraC-typ_CS"/>
</dbReference>
<keyword evidence="2" id="KW-0238">DNA-binding</keyword>
<feature type="domain" description="HTH araC/xylS-type" evidence="4">
    <location>
        <begin position="207"/>
        <end position="306"/>
    </location>
</feature>
<comment type="caution">
    <text evidence="5">The sequence shown here is derived from an EMBL/GenBank/DDBJ whole genome shotgun (WGS) entry which is preliminary data.</text>
</comment>
<dbReference type="Proteomes" id="UP001438953">
    <property type="component" value="Unassembled WGS sequence"/>
</dbReference>